<feature type="transmembrane region" description="Helical" evidence="5">
    <location>
        <begin position="108"/>
        <end position="126"/>
    </location>
</feature>
<evidence type="ECO:0000256" key="4">
    <source>
        <dbReference type="PROSITE-ProRule" id="PRU01133"/>
    </source>
</evidence>
<keyword evidence="5" id="KW-0812">Transmembrane</keyword>
<reference evidence="7 8" key="1">
    <citation type="journal article" date="2015" name="Annu Rev Anim Biosci">
        <title>The Genome 10K Project: a way forward.</title>
        <authorList>
            <person name="Koepfli K.P."/>
            <person name="Paten B."/>
            <person name="O'Brien S.J."/>
            <person name="Koepfli K.P."/>
            <person name="Paten B."/>
            <person name="Antunes A."/>
            <person name="Belov K."/>
            <person name="Bustamante C."/>
            <person name="Castoe T.A."/>
            <person name="Clawson H."/>
            <person name="Crawford A.J."/>
            <person name="Diekhans M."/>
            <person name="Distel D."/>
            <person name="Durbin R."/>
            <person name="Earl D."/>
            <person name="Fujita M.K."/>
            <person name="Gamble T."/>
            <person name="Georges A."/>
            <person name="Gemmell N."/>
            <person name="Gilbert M.T."/>
            <person name="Graves J.M."/>
            <person name="Green R.E."/>
            <person name="Hickey G."/>
            <person name="Jarvis E.D."/>
            <person name="Johnson W."/>
            <person name="Komissarov A."/>
            <person name="Korf I."/>
            <person name="Kuhn R."/>
            <person name="Larkin D.M."/>
            <person name="Lewin H."/>
            <person name="Lopez J.V."/>
            <person name="Ma J."/>
            <person name="Marques-Bonet T."/>
            <person name="Miller W."/>
            <person name="Murphy R."/>
            <person name="Pevzner P."/>
            <person name="Shapiro B."/>
            <person name="Steiner C."/>
            <person name="Tamazian G."/>
            <person name="Venkatesh B."/>
            <person name="Wang J."/>
            <person name="Wayne R."/>
            <person name="Wiley E."/>
            <person name="Yang H."/>
            <person name="Zhang G."/>
            <person name="Haussler D."/>
            <person name="Ryder O."/>
            <person name="O'Brien S.J."/>
        </authorList>
    </citation>
    <scope>NUCLEOTIDE SEQUENCE</scope>
</reference>
<reference evidence="7" key="4">
    <citation type="submission" date="2025-08" db="UniProtKB">
        <authorList>
            <consortium name="Ensembl"/>
        </authorList>
    </citation>
    <scope>IDENTIFICATION</scope>
</reference>
<proteinExistence type="inferred from homology"/>
<dbReference type="PRINTS" id="PR01653">
    <property type="entry name" value="TCTPROTEIN"/>
</dbReference>
<dbReference type="GO" id="GO:0005737">
    <property type="term" value="C:cytoplasm"/>
    <property type="evidence" value="ECO:0007669"/>
    <property type="project" value="TreeGrafter"/>
</dbReference>
<organism evidence="7 8">
    <name type="scientific">Rhinolophus ferrumequinum</name>
    <name type="common">Greater horseshoe bat</name>
    <dbReference type="NCBI Taxonomy" id="59479"/>
    <lineage>
        <taxon>Eukaryota</taxon>
        <taxon>Metazoa</taxon>
        <taxon>Chordata</taxon>
        <taxon>Craniata</taxon>
        <taxon>Vertebrata</taxon>
        <taxon>Euteleostomi</taxon>
        <taxon>Mammalia</taxon>
        <taxon>Eutheria</taxon>
        <taxon>Laurasiatheria</taxon>
        <taxon>Chiroptera</taxon>
        <taxon>Yinpterochiroptera</taxon>
        <taxon>Rhinolophoidea</taxon>
        <taxon>Rhinolophidae</taxon>
        <taxon>Rhinolophinae</taxon>
        <taxon>Rhinolophus</taxon>
    </lineage>
</organism>
<keyword evidence="5" id="KW-1133">Transmembrane helix</keyword>
<reference evidence="7" key="5">
    <citation type="submission" date="2025-09" db="UniProtKB">
        <authorList>
            <consortium name="Ensembl"/>
        </authorList>
    </citation>
    <scope>IDENTIFICATION</scope>
</reference>
<dbReference type="InterPro" id="IPR011323">
    <property type="entry name" value="Mss4/transl-control_tumour"/>
</dbReference>
<dbReference type="InterPro" id="IPR018105">
    <property type="entry name" value="Translational_control_tumour_p"/>
</dbReference>
<evidence type="ECO:0000256" key="1">
    <source>
        <dbReference type="ARBA" id="ARBA00040832"/>
    </source>
</evidence>
<evidence type="ECO:0000256" key="2">
    <source>
        <dbReference type="ARBA" id="ARBA00046053"/>
    </source>
</evidence>
<dbReference type="PANTHER" id="PTHR11991">
    <property type="entry name" value="TRANSLATIONALLY CONTROLLED TUMOR PROTEIN-RELATED"/>
    <property type="match status" value="1"/>
</dbReference>
<evidence type="ECO:0000256" key="5">
    <source>
        <dbReference type="SAM" id="Phobius"/>
    </source>
</evidence>
<sequence length="141" mass="16616">MIIYWDLISHDETFFNIYKIREITDRLWLEVEEKMVCRTEDNTDDSHLCGNASTEGPKGEDTENTVVTAVDIVMNHHLQEVSFAKGSYKNWTITFNVSFGTKIDIRPGFILLYYITLHYITLYYIILDPVLYYNKIRPVLH</sequence>
<dbReference type="InterPro" id="IPR034737">
    <property type="entry name" value="TCTP"/>
</dbReference>
<feature type="domain" description="TCTP" evidence="6">
    <location>
        <begin position="1"/>
        <end position="141"/>
    </location>
</feature>
<dbReference type="GO" id="GO:0005509">
    <property type="term" value="F:calcium ion binding"/>
    <property type="evidence" value="ECO:0007669"/>
    <property type="project" value="TreeGrafter"/>
</dbReference>
<dbReference type="Gene3D" id="2.170.150.10">
    <property type="entry name" value="Metal Binding Protein, Guanine Nucleotide Exchange Factor, Chain A"/>
    <property type="match status" value="1"/>
</dbReference>
<dbReference type="Proteomes" id="UP000472240">
    <property type="component" value="Chromosome 1"/>
</dbReference>
<keyword evidence="5" id="KW-0472">Membrane</keyword>
<dbReference type="Pfam" id="PF00838">
    <property type="entry name" value="TCTP"/>
    <property type="match status" value="1"/>
</dbReference>
<keyword evidence="8" id="KW-1185">Reference proteome</keyword>
<dbReference type="PROSITE" id="PS51797">
    <property type="entry name" value="TCTP_3"/>
    <property type="match status" value="1"/>
</dbReference>
<comment type="similarity">
    <text evidence="4">Belongs to the TCTP family.</text>
</comment>
<evidence type="ECO:0000313" key="7">
    <source>
        <dbReference type="Ensembl" id="ENSRFEP00010000146.1"/>
    </source>
</evidence>
<dbReference type="Ensembl" id="ENSRFET00010000163.1">
    <property type="protein sequence ID" value="ENSRFEP00010000146.1"/>
    <property type="gene ID" value="ENSRFEG00010000112.1"/>
</dbReference>
<evidence type="ECO:0000256" key="3">
    <source>
        <dbReference type="ARBA" id="ARBA00047116"/>
    </source>
</evidence>
<dbReference type="InterPro" id="IPR011057">
    <property type="entry name" value="Mss4-like_sf"/>
</dbReference>
<reference evidence="7 8" key="2">
    <citation type="journal article" date="2018" name="Annu Rev Anim Biosci">
        <title>Bat Biology, Genomes, and the Bat1K Project: To Generate Chromosome-Level Genomes for All Living Bat Species.</title>
        <authorList>
            <person name="Teeling E.C."/>
            <person name="Vernes S.C."/>
            <person name="Davalos L.M."/>
            <person name="Ray D.A."/>
            <person name="Gilbert M.T.P."/>
            <person name="Myers E."/>
        </authorList>
    </citation>
    <scope>NUCLEOTIDE SEQUENCE</scope>
</reference>
<dbReference type="SUPFAM" id="SSF51316">
    <property type="entry name" value="Mss4-like"/>
    <property type="match status" value="1"/>
</dbReference>
<comment type="subunit">
    <text evidence="3">Homodimer. Interacts with STEAP3. Interacts with TSC22D1; interaction results in the destabilization of TSC22D1 protein.</text>
</comment>
<evidence type="ECO:0000259" key="6">
    <source>
        <dbReference type="PROSITE" id="PS51797"/>
    </source>
</evidence>
<protein>
    <recommendedName>
        <fullName evidence="1">Translationally-controlled tumor protein</fullName>
    </recommendedName>
</protein>
<comment type="function">
    <text evidence="2">Involved in calcium binding and microtubule stabilization. Acts as a negative regulator of TSC22D1-mediated apoptosis, via interaction with and destabilization of TSC22D1 protein.</text>
</comment>
<dbReference type="PANTHER" id="PTHR11991:SF0">
    <property type="entry name" value="TRANSLATIONALLY-CONTROLLED TUMOR PROTEIN"/>
    <property type="match status" value="1"/>
</dbReference>
<dbReference type="AlphaFoldDB" id="A0A671DH72"/>
<evidence type="ECO:0000313" key="8">
    <source>
        <dbReference type="Proteomes" id="UP000472240"/>
    </source>
</evidence>
<name>A0A671DH72_RHIFE</name>
<dbReference type="InParanoid" id="A0A671DH72"/>
<reference evidence="8" key="3">
    <citation type="submission" date="2018-12" db="EMBL/GenBank/DDBJ databases">
        <title>G10K-VGP greater horseshoe bat female genome, primary haplotype.</title>
        <authorList>
            <person name="Teeling E."/>
            <person name="Myers G."/>
            <person name="Vernes S."/>
            <person name="Pippel M."/>
            <person name="Winkler S."/>
            <person name="Fedrigo O."/>
            <person name="Rhie A."/>
            <person name="Koren S."/>
            <person name="Phillippy A."/>
            <person name="Lewin H."/>
            <person name="Damas J."/>
            <person name="Howe K."/>
            <person name="Mountcastle J."/>
            <person name="Jarvis E.D."/>
        </authorList>
    </citation>
    <scope>NUCLEOTIDE SEQUENCE [LARGE SCALE GENOMIC DNA]</scope>
</reference>
<accession>A0A671DH72</accession>
<dbReference type="GeneTree" id="ENSGT00390000006051"/>